<feature type="compositionally biased region" description="Low complexity" evidence="2">
    <location>
        <begin position="9"/>
        <end position="22"/>
    </location>
</feature>
<evidence type="ECO:0000313" key="4">
    <source>
        <dbReference type="EMBL" id="KAL3085237.1"/>
    </source>
</evidence>
<dbReference type="PANTHER" id="PTHR46467:SF1">
    <property type="entry name" value="TETHER CONTAINING UBX DOMAIN FOR GLUT4"/>
    <property type="match status" value="1"/>
</dbReference>
<feature type="compositionally biased region" description="Low complexity" evidence="2">
    <location>
        <begin position="240"/>
        <end position="254"/>
    </location>
</feature>
<comment type="caution">
    <text evidence="4">The sequence shown here is derived from an EMBL/GenBank/DDBJ whole genome shotgun (WGS) entry which is preliminary data.</text>
</comment>
<reference evidence="4 5" key="1">
    <citation type="submission" date="2024-10" db="EMBL/GenBank/DDBJ databases">
        <authorList>
            <person name="Kim D."/>
        </authorList>
    </citation>
    <scope>NUCLEOTIDE SEQUENCE [LARGE SCALE GENOMIC DNA]</scope>
    <source>
        <strain evidence="4">Taebaek</strain>
    </source>
</reference>
<feature type="compositionally biased region" description="Polar residues" evidence="2">
    <location>
        <begin position="263"/>
        <end position="277"/>
    </location>
</feature>
<keyword evidence="1" id="KW-0175">Coiled coil</keyword>
<name>A0ABD2IZC3_HETSC</name>
<dbReference type="Gene3D" id="3.10.20.90">
    <property type="entry name" value="Phosphatidylinositol 3-kinase Catalytic Subunit, Chain A, domain 1"/>
    <property type="match status" value="1"/>
</dbReference>
<dbReference type="EMBL" id="JBICCN010000232">
    <property type="protein sequence ID" value="KAL3085237.1"/>
    <property type="molecule type" value="Genomic_DNA"/>
</dbReference>
<proteinExistence type="predicted"/>
<organism evidence="4 5">
    <name type="scientific">Heterodera schachtii</name>
    <name type="common">Sugarbeet cyst nematode worm</name>
    <name type="synonym">Tylenchus schachtii</name>
    <dbReference type="NCBI Taxonomy" id="97005"/>
    <lineage>
        <taxon>Eukaryota</taxon>
        <taxon>Metazoa</taxon>
        <taxon>Ecdysozoa</taxon>
        <taxon>Nematoda</taxon>
        <taxon>Chromadorea</taxon>
        <taxon>Rhabditida</taxon>
        <taxon>Tylenchina</taxon>
        <taxon>Tylenchomorpha</taxon>
        <taxon>Tylenchoidea</taxon>
        <taxon>Heteroderidae</taxon>
        <taxon>Heteroderinae</taxon>
        <taxon>Heterodera</taxon>
    </lineage>
</organism>
<protein>
    <recommendedName>
        <fullName evidence="3">UBX domain-containing protein</fullName>
    </recommendedName>
</protein>
<dbReference type="SMART" id="SM00166">
    <property type="entry name" value="UBX"/>
    <property type="match status" value="1"/>
</dbReference>
<feature type="region of interest" description="Disordered" evidence="2">
    <location>
        <begin position="239"/>
        <end position="288"/>
    </location>
</feature>
<evidence type="ECO:0000256" key="1">
    <source>
        <dbReference type="SAM" id="Coils"/>
    </source>
</evidence>
<feature type="coiled-coil region" evidence="1">
    <location>
        <begin position="50"/>
        <end position="77"/>
    </location>
</feature>
<dbReference type="SUPFAM" id="SSF54236">
    <property type="entry name" value="Ubiquitin-like"/>
    <property type="match status" value="1"/>
</dbReference>
<dbReference type="Pfam" id="PF00789">
    <property type="entry name" value="UBX"/>
    <property type="match status" value="1"/>
</dbReference>
<evidence type="ECO:0000313" key="5">
    <source>
        <dbReference type="Proteomes" id="UP001620645"/>
    </source>
</evidence>
<evidence type="ECO:0000256" key="2">
    <source>
        <dbReference type="SAM" id="MobiDB-lite"/>
    </source>
</evidence>
<dbReference type="InterPro" id="IPR001012">
    <property type="entry name" value="UBX_dom"/>
</dbReference>
<gene>
    <name evidence="4" type="ORF">niasHS_010306</name>
</gene>
<dbReference type="InterPro" id="IPR029071">
    <property type="entry name" value="Ubiquitin-like_domsf"/>
</dbReference>
<dbReference type="PROSITE" id="PS50033">
    <property type="entry name" value="UBX"/>
    <property type="match status" value="1"/>
</dbReference>
<dbReference type="PANTHER" id="PTHR46467">
    <property type="entry name" value="TETHER CONTAINING UBX DOMAIN FOR GLUT4"/>
    <property type="match status" value="1"/>
</dbReference>
<feature type="region of interest" description="Disordered" evidence="2">
    <location>
        <begin position="1"/>
        <end position="50"/>
    </location>
</feature>
<dbReference type="AlphaFoldDB" id="A0ABD2IZC3"/>
<sequence>MDQTDHSADSPSSSSPSLPFSSAVPRNALLFDPAAPEVQQQQNTAEEEDDQFYELTAEDLRKMLKALQDESKRQNSLLPTKLIKERDQQLKHKAYKHSIVRFRLNNGQILQTQFLSTEPVSALFTFLRQIISPTIRFELRQIPTTNGKLKADDSTISLLDAGIAPKSVLILKIVATDNSPESPGQMNADQIFMADCFRTCTQTEAKAEAQKWLSSNTEFRPYLDTILHMLPSTDSSTVTAAAMPSSVMPPSSAPHDNGGGGTNSQSRNNSQRTTRPSSAELPKWLKRK</sequence>
<evidence type="ECO:0000259" key="3">
    <source>
        <dbReference type="PROSITE" id="PS50033"/>
    </source>
</evidence>
<keyword evidence="5" id="KW-1185">Reference proteome</keyword>
<dbReference type="Proteomes" id="UP001620645">
    <property type="component" value="Unassembled WGS sequence"/>
</dbReference>
<feature type="domain" description="UBX" evidence="3">
    <location>
        <begin position="93"/>
        <end position="171"/>
    </location>
</feature>
<accession>A0ABD2IZC3</accession>